<dbReference type="InterPro" id="IPR044066">
    <property type="entry name" value="TRIAD_supradom"/>
</dbReference>
<keyword evidence="6 9" id="KW-0863">Zinc-finger</keyword>
<dbReference type="PANTHER" id="PTHR11685">
    <property type="entry name" value="RBR FAMILY RING FINGER AND IBR DOMAIN-CONTAINING"/>
    <property type="match status" value="1"/>
</dbReference>
<dbReference type="InterPro" id="IPR002867">
    <property type="entry name" value="IBR_dom"/>
</dbReference>
<dbReference type="CDD" id="cd20335">
    <property type="entry name" value="BRcat_RBR"/>
    <property type="match status" value="1"/>
</dbReference>
<feature type="compositionally biased region" description="Polar residues" evidence="10">
    <location>
        <begin position="111"/>
        <end position="123"/>
    </location>
</feature>
<name>A0A4Q4N800_ALTAL</name>
<keyword evidence="7" id="KW-0833">Ubl conjugation pathway</keyword>
<dbReference type="GO" id="GO:0061630">
    <property type="term" value="F:ubiquitin protein ligase activity"/>
    <property type="evidence" value="ECO:0007669"/>
    <property type="project" value="UniProtKB-EC"/>
</dbReference>
<evidence type="ECO:0000256" key="1">
    <source>
        <dbReference type="ARBA" id="ARBA00001798"/>
    </source>
</evidence>
<comment type="caution">
    <text evidence="13">The sequence shown here is derived from an EMBL/GenBank/DDBJ whole genome shotgun (WGS) entry which is preliminary data.</text>
</comment>
<evidence type="ECO:0000259" key="11">
    <source>
        <dbReference type="PROSITE" id="PS50089"/>
    </source>
</evidence>
<feature type="region of interest" description="Disordered" evidence="10">
    <location>
        <begin position="366"/>
        <end position="392"/>
    </location>
</feature>
<evidence type="ECO:0000313" key="14">
    <source>
        <dbReference type="Proteomes" id="UP000291422"/>
    </source>
</evidence>
<dbReference type="VEuPathDB" id="FungiDB:CC77DRAFT_942413"/>
<dbReference type="GO" id="GO:0008270">
    <property type="term" value="F:zinc ion binding"/>
    <property type="evidence" value="ECO:0007669"/>
    <property type="project" value="UniProtKB-KW"/>
</dbReference>
<dbReference type="InterPro" id="IPR013083">
    <property type="entry name" value="Znf_RING/FYVE/PHD"/>
</dbReference>
<evidence type="ECO:0000256" key="3">
    <source>
        <dbReference type="ARBA" id="ARBA00022679"/>
    </source>
</evidence>
<evidence type="ECO:0000256" key="10">
    <source>
        <dbReference type="SAM" id="MobiDB-lite"/>
    </source>
</evidence>
<dbReference type="Gene3D" id="1.20.120.1750">
    <property type="match status" value="1"/>
</dbReference>
<dbReference type="Gene3D" id="3.30.40.10">
    <property type="entry name" value="Zinc/RING finger domain, C3HC4 (zinc finger)"/>
    <property type="match status" value="1"/>
</dbReference>
<dbReference type="Pfam" id="PF01485">
    <property type="entry name" value="IBR"/>
    <property type="match status" value="1"/>
</dbReference>
<keyword evidence="5" id="KW-0677">Repeat</keyword>
<dbReference type="InterPro" id="IPR001841">
    <property type="entry name" value="Znf_RING"/>
</dbReference>
<feature type="region of interest" description="Disordered" evidence="10">
    <location>
        <begin position="91"/>
        <end position="154"/>
    </location>
</feature>
<dbReference type="EC" id="2.3.2.31" evidence="2"/>
<evidence type="ECO:0000313" key="13">
    <source>
        <dbReference type="EMBL" id="RYN71984.1"/>
    </source>
</evidence>
<keyword evidence="3" id="KW-0808">Transferase</keyword>
<comment type="catalytic activity">
    <reaction evidence="1">
        <text>[E2 ubiquitin-conjugating enzyme]-S-ubiquitinyl-L-cysteine + [acceptor protein]-L-lysine = [E2 ubiquitin-conjugating enzyme]-L-cysteine + [acceptor protein]-N(6)-ubiquitinyl-L-lysine.</text>
        <dbReference type="EC" id="2.3.2.31"/>
    </reaction>
</comment>
<feature type="compositionally biased region" description="Basic and acidic residues" evidence="10">
    <location>
        <begin position="372"/>
        <end position="388"/>
    </location>
</feature>
<keyword evidence="4" id="KW-0479">Metal-binding</keyword>
<dbReference type="AlphaFoldDB" id="A0A4Q4N800"/>
<evidence type="ECO:0000256" key="4">
    <source>
        <dbReference type="ARBA" id="ARBA00022723"/>
    </source>
</evidence>
<feature type="domain" description="RING-type" evidence="12">
    <location>
        <begin position="214"/>
        <end position="455"/>
    </location>
</feature>
<reference evidence="14" key="1">
    <citation type="journal article" date="2019" name="bioRxiv">
        <title>Genomics, evolutionary history and diagnostics of the Alternaria alternata species group including apple and Asian pear pathotypes.</title>
        <authorList>
            <person name="Armitage A.D."/>
            <person name="Cockerton H.M."/>
            <person name="Sreenivasaprasad S."/>
            <person name="Woodhall J.W."/>
            <person name="Lane C.R."/>
            <person name="Harrison R.J."/>
            <person name="Clarkson J.P."/>
        </authorList>
    </citation>
    <scope>NUCLEOTIDE SEQUENCE [LARGE SCALE GENOMIC DNA]</scope>
    <source>
        <strain evidence="14">FERA 1177</strain>
    </source>
</reference>
<evidence type="ECO:0000256" key="8">
    <source>
        <dbReference type="ARBA" id="ARBA00022833"/>
    </source>
</evidence>
<evidence type="ECO:0000256" key="6">
    <source>
        <dbReference type="ARBA" id="ARBA00022771"/>
    </source>
</evidence>
<dbReference type="Pfam" id="PF22191">
    <property type="entry name" value="IBR_1"/>
    <property type="match status" value="1"/>
</dbReference>
<evidence type="ECO:0000256" key="2">
    <source>
        <dbReference type="ARBA" id="ARBA00012251"/>
    </source>
</evidence>
<dbReference type="SMART" id="SM00647">
    <property type="entry name" value="IBR"/>
    <property type="match status" value="2"/>
</dbReference>
<proteinExistence type="predicted"/>
<accession>A0A4Q4N800</accession>
<dbReference type="GO" id="GO:0016567">
    <property type="term" value="P:protein ubiquitination"/>
    <property type="evidence" value="ECO:0007669"/>
    <property type="project" value="InterPro"/>
</dbReference>
<evidence type="ECO:0000256" key="9">
    <source>
        <dbReference type="PROSITE-ProRule" id="PRU00175"/>
    </source>
</evidence>
<sequence>MAKLKLTLPPLGYESDLTRPTRNVRTVDRSTSITVPSLQSKCDTCKKDLTIKVKDRGSGKYLKDCTTCLAQKTASKRKRASSTPFSIVHTAGTTKKMRNTKYTPEAVRPSLSLSSSETQQPASTLGPEHAPSPDTVPMVQSATTSDLEENSDDAKVELVTERPRGRRDPIMFRKVSQQAPQDDLLKRIRDRRAEIKNNEASKESSRVVVLKLPKEKVCSVCAETLPWKHFPKLADCEHDPEVCSGCFLLWLKQQVESVTNILCPSSGCSHSITHEDVRKNAPQDVFTRFDELSMRSLLSADKNFLYCHGEGCSSGQIHDTGVEGPIFRCAACGYRMCTAHDPIIPFHENEACIQYNERIPREIAQAEEEEERDRNQQEEEARIRRQHESASAAEVAKSSVECPGCGVQIQKTKGCDHMTCGRNGCGFQFCYVCRAPYTGEHGIFHIGNSAHSPTCRYHSTRLPNFVDLDVEASDEEDSDDEDPDDEDSDDADVIDLDGDDEILRAAIRRWERTDLSYG</sequence>
<keyword evidence="8" id="KW-0862">Zinc</keyword>
<dbReference type="SUPFAM" id="SSF57850">
    <property type="entry name" value="RING/U-box"/>
    <property type="match status" value="2"/>
</dbReference>
<evidence type="ECO:0000256" key="5">
    <source>
        <dbReference type="ARBA" id="ARBA00022737"/>
    </source>
</evidence>
<dbReference type="Proteomes" id="UP000291422">
    <property type="component" value="Unassembled WGS sequence"/>
</dbReference>
<dbReference type="PROSITE" id="PS50089">
    <property type="entry name" value="ZF_RING_2"/>
    <property type="match status" value="1"/>
</dbReference>
<feature type="domain" description="RING-type" evidence="11">
    <location>
        <begin position="218"/>
        <end position="264"/>
    </location>
</feature>
<gene>
    <name evidence="13" type="ORF">AA0117_g9066</name>
</gene>
<evidence type="ECO:0000259" key="12">
    <source>
        <dbReference type="PROSITE" id="PS51873"/>
    </source>
</evidence>
<dbReference type="InterPro" id="IPR031127">
    <property type="entry name" value="E3_UB_ligase_RBR"/>
</dbReference>
<dbReference type="EMBL" id="PDXD01000029">
    <property type="protein sequence ID" value="RYN71984.1"/>
    <property type="molecule type" value="Genomic_DNA"/>
</dbReference>
<feature type="region of interest" description="Disordered" evidence="10">
    <location>
        <begin position="472"/>
        <end position="496"/>
    </location>
</feature>
<dbReference type="CDD" id="cd20336">
    <property type="entry name" value="Rcat_RBR"/>
    <property type="match status" value="1"/>
</dbReference>
<protein>
    <recommendedName>
        <fullName evidence="2">RBR-type E3 ubiquitin transferase</fullName>
        <ecNumber evidence="2">2.3.2.31</ecNumber>
    </recommendedName>
</protein>
<dbReference type="PROSITE" id="PS51873">
    <property type="entry name" value="TRIAD"/>
    <property type="match status" value="1"/>
</dbReference>
<evidence type="ECO:0000256" key="7">
    <source>
        <dbReference type="ARBA" id="ARBA00022786"/>
    </source>
</evidence>
<organism evidence="13 14">
    <name type="scientific">Alternaria alternata</name>
    <name type="common">Alternaria rot fungus</name>
    <name type="synonym">Torula alternata</name>
    <dbReference type="NCBI Taxonomy" id="5599"/>
    <lineage>
        <taxon>Eukaryota</taxon>
        <taxon>Fungi</taxon>
        <taxon>Dikarya</taxon>
        <taxon>Ascomycota</taxon>
        <taxon>Pezizomycotina</taxon>
        <taxon>Dothideomycetes</taxon>
        <taxon>Pleosporomycetidae</taxon>
        <taxon>Pleosporales</taxon>
        <taxon>Pleosporineae</taxon>
        <taxon>Pleosporaceae</taxon>
        <taxon>Alternaria</taxon>
        <taxon>Alternaria sect. Alternaria</taxon>
        <taxon>Alternaria alternata complex</taxon>
    </lineage>
</organism>